<dbReference type="EMBL" id="CAXAMM010004342">
    <property type="protein sequence ID" value="CAK9003283.1"/>
    <property type="molecule type" value="Genomic_DNA"/>
</dbReference>
<dbReference type="Proteomes" id="UP001642464">
    <property type="component" value="Unassembled WGS sequence"/>
</dbReference>
<evidence type="ECO:0000256" key="1">
    <source>
        <dbReference type="SAM" id="Phobius"/>
    </source>
</evidence>
<evidence type="ECO:0000313" key="3">
    <source>
        <dbReference type="EMBL" id="CAK9003283.1"/>
    </source>
</evidence>
<organism evidence="3 4">
    <name type="scientific">Durusdinium trenchii</name>
    <dbReference type="NCBI Taxonomy" id="1381693"/>
    <lineage>
        <taxon>Eukaryota</taxon>
        <taxon>Sar</taxon>
        <taxon>Alveolata</taxon>
        <taxon>Dinophyceae</taxon>
        <taxon>Suessiales</taxon>
        <taxon>Symbiodiniaceae</taxon>
        <taxon>Durusdinium</taxon>
    </lineage>
</organism>
<feature type="transmembrane region" description="Helical" evidence="1">
    <location>
        <begin position="6"/>
        <end position="25"/>
    </location>
</feature>
<comment type="caution">
    <text evidence="3">The sequence shown here is derived from an EMBL/GenBank/DDBJ whole genome shotgun (WGS) entry which is preliminary data.</text>
</comment>
<dbReference type="Pfam" id="PF01909">
    <property type="entry name" value="NTP_transf_2"/>
    <property type="match status" value="1"/>
</dbReference>
<dbReference type="SUPFAM" id="SSF81301">
    <property type="entry name" value="Nucleotidyltransferase"/>
    <property type="match status" value="1"/>
</dbReference>
<evidence type="ECO:0000313" key="4">
    <source>
        <dbReference type="Proteomes" id="UP001642464"/>
    </source>
</evidence>
<reference evidence="3 4" key="1">
    <citation type="submission" date="2024-02" db="EMBL/GenBank/DDBJ databases">
        <authorList>
            <person name="Chen Y."/>
            <person name="Shah S."/>
            <person name="Dougan E. K."/>
            <person name="Thang M."/>
            <person name="Chan C."/>
        </authorList>
    </citation>
    <scope>NUCLEOTIDE SEQUENCE [LARGE SCALE GENOMIC DNA]</scope>
</reference>
<sequence>MRRCRVWVVVLLAHRMWLAMVGLPLRQIRLPVLRWLLGAPVLTDPLKFERMVKGWERPSAPLWEKVTNLLEPQLVNLPGAKMKLAGSYLEGTAVCGSDMDIWIYTDQDTSPRDRSKLAHRLLSMSEKELKLHGVFEIRRRKQLIGRKAIKVDLVLDDGDVVPLDIVLVNISKDVGFDDHYLFDFTQCDTRAEARTAVNSFMCGNEPAKLAVRAMKRLASENGKPVLPGFILSNLARRLVQSSPYSEELSALEIFKALTVATVALPLIEFIEFDQLNLSWSPKMKMIWIYRIVLDLRVDTEVHQKDVTLTGRFNNSFKKALHHVVINLWKIIHGGHGDFFLLLLLQSQGVGGLYRELLDGASF</sequence>
<protein>
    <recommendedName>
        <fullName evidence="2">Polymerase nucleotidyl transferase domain-containing protein</fullName>
    </recommendedName>
</protein>
<keyword evidence="1" id="KW-0812">Transmembrane</keyword>
<dbReference type="InterPro" id="IPR002934">
    <property type="entry name" value="Polymerase_NTP_transf_dom"/>
</dbReference>
<accession>A0ABP0ILV3</accession>
<name>A0ABP0ILV3_9DINO</name>
<evidence type="ECO:0000259" key="2">
    <source>
        <dbReference type="Pfam" id="PF01909"/>
    </source>
</evidence>
<gene>
    <name evidence="3" type="ORF">SCF082_LOCUS7672</name>
</gene>
<proteinExistence type="predicted"/>
<dbReference type="InterPro" id="IPR043519">
    <property type="entry name" value="NT_sf"/>
</dbReference>
<keyword evidence="1" id="KW-0472">Membrane</keyword>
<keyword evidence="4" id="KW-1185">Reference proteome</keyword>
<feature type="domain" description="Polymerase nucleotidyl transferase" evidence="2">
    <location>
        <begin position="78"/>
        <end position="156"/>
    </location>
</feature>
<keyword evidence="1" id="KW-1133">Transmembrane helix</keyword>